<evidence type="ECO:0000313" key="1">
    <source>
        <dbReference type="EMBL" id="KAK7039121.1"/>
    </source>
</evidence>
<reference evidence="1 2" key="1">
    <citation type="submission" date="2024-01" db="EMBL/GenBank/DDBJ databases">
        <title>A draft genome for a cacao thread blight-causing isolate of Paramarasmius palmivorus.</title>
        <authorList>
            <person name="Baruah I.K."/>
            <person name="Bukari Y."/>
            <person name="Amoako-Attah I."/>
            <person name="Meinhardt L.W."/>
            <person name="Bailey B.A."/>
            <person name="Cohen S.P."/>
        </authorList>
    </citation>
    <scope>NUCLEOTIDE SEQUENCE [LARGE SCALE GENOMIC DNA]</scope>
    <source>
        <strain evidence="1 2">GH-12</strain>
    </source>
</reference>
<evidence type="ECO:0000313" key="2">
    <source>
        <dbReference type="Proteomes" id="UP001383192"/>
    </source>
</evidence>
<keyword evidence="2" id="KW-1185">Reference proteome</keyword>
<dbReference type="Proteomes" id="UP001383192">
    <property type="component" value="Unassembled WGS sequence"/>
</dbReference>
<comment type="caution">
    <text evidence="1">The sequence shown here is derived from an EMBL/GenBank/DDBJ whole genome shotgun (WGS) entry which is preliminary data.</text>
</comment>
<dbReference type="InterPro" id="IPR036047">
    <property type="entry name" value="F-box-like_dom_sf"/>
</dbReference>
<protein>
    <recommendedName>
        <fullName evidence="3">F-box domain-containing protein</fullName>
    </recommendedName>
</protein>
<dbReference type="InterPro" id="IPR032675">
    <property type="entry name" value="LRR_dom_sf"/>
</dbReference>
<dbReference type="SUPFAM" id="SSF52047">
    <property type="entry name" value="RNI-like"/>
    <property type="match status" value="1"/>
</dbReference>
<evidence type="ECO:0008006" key="3">
    <source>
        <dbReference type="Google" id="ProtNLM"/>
    </source>
</evidence>
<gene>
    <name evidence="1" type="ORF">VNI00_010306</name>
</gene>
<dbReference type="EMBL" id="JAYKXP010000040">
    <property type="protein sequence ID" value="KAK7039121.1"/>
    <property type="molecule type" value="Genomic_DNA"/>
</dbReference>
<accession>A0AAW0CME2</accession>
<dbReference type="Gene3D" id="3.80.10.10">
    <property type="entry name" value="Ribonuclease Inhibitor"/>
    <property type="match status" value="1"/>
</dbReference>
<name>A0AAW0CME2_9AGAR</name>
<proteinExistence type="predicted"/>
<organism evidence="1 2">
    <name type="scientific">Paramarasmius palmivorus</name>
    <dbReference type="NCBI Taxonomy" id="297713"/>
    <lineage>
        <taxon>Eukaryota</taxon>
        <taxon>Fungi</taxon>
        <taxon>Dikarya</taxon>
        <taxon>Basidiomycota</taxon>
        <taxon>Agaricomycotina</taxon>
        <taxon>Agaricomycetes</taxon>
        <taxon>Agaricomycetidae</taxon>
        <taxon>Agaricales</taxon>
        <taxon>Marasmiineae</taxon>
        <taxon>Marasmiaceae</taxon>
        <taxon>Paramarasmius</taxon>
    </lineage>
</organism>
<dbReference type="AlphaFoldDB" id="A0AAW0CME2"/>
<sequence>MPAAPPLPFELIELIISGLTDQKDILRCALISKVWLAPCRAHHVLSTIRAPNTDTRFSALRTIVSSPHCSLHLTRVREIEIQGELTPALGRFVSILEGSEGSRRKSESASIEWNIFLRHLECLSVKSVLFPAVAGKHVIGHFARTRRFNTLITPPFHFVHTLCLNRVSFALPAQFAEFLSSFTRLETLICDRLNVTFTPFAPAVDLTRQLCLRTLHLTGFSSLVSLWDCNLYCPNLREFKFRDDDELEIGSVLRCLSCFLESSRRIRSFDLSLNGFHLSDPPTSFDLSTILPRLTELSLDADIEQILAILIMFTKPRRTLRYARFQIHGYPSLNQWTILQSLLRINAPRLEMVEAAFMDPVCDPDDETEIWDQVINGLSWYASRGLLKVIFSGLHGYK</sequence>
<dbReference type="SUPFAM" id="SSF81383">
    <property type="entry name" value="F-box domain"/>
    <property type="match status" value="1"/>
</dbReference>